<dbReference type="AlphaFoldDB" id="A0AAN1VQP0"/>
<protein>
    <submittedName>
        <fullName evidence="3">Uncharacterized protein</fullName>
    </submittedName>
</protein>
<dbReference type="Proteomes" id="UP000002663">
    <property type="component" value="Chromosome"/>
</dbReference>
<feature type="region of interest" description="Disordered" evidence="2">
    <location>
        <begin position="462"/>
        <end position="494"/>
    </location>
</feature>
<evidence type="ECO:0000256" key="2">
    <source>
        <dbReference type="SAM" id="MobiDB-lite"/>
    </source>
</evidence>
<evidence type="ECO:0000256" key="1">
    <source>
        <dbReference type="SAM" id="Coils"/>
    </source>
</evidence>
<organism evidence="3 4">
    <name type="scientific">Tetragenococcus halophilus (strain DSM 20338 / JCM 20259 / NCIMB 9735 / NBRC 12172)</name>
    <name type="common">Pediococcus halophilus</name>
    <dbReference type="NCBI Taxonomy" id="945021"/>
    <lineage>
        <taxon>Bacteria</taxon>
        <taxon>Bacillati</taxon>
        <taxon>Bacillota</taxon>
        <taxon>Bacilli</taxon>
        <taxon>Lactobacillales</taxon>
        <taxon>Enterococcaceae</taxon>
        <taxon>Tetragenococcus</taxon>
    </lineage>
</organism>
<name>A0AAN1VQP0_TETHN</name>
<reference evidence="3 4" key="1">
    <citation type="submission" date="2011-01" db="EMBL/GenBank/DDBJ databases">
        <title>Whole genome sequence of Tetragenococcus halophilus NBRC 12172.</title>
        <authorList>
            <person name="Nakazawa H."/>
            <person name="Omata S."/>
            <person name="Koga C."/>
            <person name="Watanabe Y."/>
            <person name="Katano Y."/>
            <person name="Ito N."/>
            <person name="Tsukatani N."/>
            <person name="Ankai A."/>
            <person name="Oguchi A."/>
            <person name="Fukui S."/>
            <person name="Yashiro I."/>
            <person name="Kamata S."/>
            <person name="Hashimoto Y."/>
            <person name="Yamazaki J."/>
            <person name="Taguchi H."/>
            <person name="Tanaka A."/>
            <person name="Koyama T."/>
            <person name="Ichige A."/>
            <person name="Hanya Y."/>
            <person name="Tanikawa S."/>
            <person name="Yamazaki S."/>
            <person name="Fujita N."/>
        </authorList>
    </citation>
    <scope>NUCLEOTIDE SEQUENCE [LARGE SCALE GENOMIC DNA]</scope>
    <source>
        <strain evidence="4">DSM 20338 / JCM 20259 / NCIMB 9735 / NBRC 12172</strain>
    </source>
</reference>
<dbReference type="RefSeq" id="WP_014124251.1">
    <property type="nucleotide sequence ID" value="NC_016052.1"/>
</dbReference>
<accession>A0AAN1VQP0</accession>
<dbReference type="KEGG" id="thl:TEH_08600"/>
<feature type="coiled-coil region" evidence="1">
    <location>
        <begin position="397"/>
        <end position="424"/>
    </location>
</feature>
<keyword evidence="1" id="KW-0175">Coiled coil</keyword>
<dbReference type="EMBL" id="AP012046">
    <property type="protein sequence ID" value="BAK94187.1"/>
    <property type="molecule type" value="Genomic_DNA"/>
</dbReference>
<evidence type="ECO:0000313" key="4">
    <source>
        <dbReference type="Proteomes" id="UP000002663"/>
    </source>
</evidence>
<gene>
    <name evidence="3" type="ordered locus">TEH_08600</name>
</gene>
<evidence type="ECO:0000313" key="3">
    <source>
        <dbReference type="EMBL" id="BAK94187.1"/>
    </source>
</evidence>
<sequence length="494" mass="55763">MINPIKSIKATRNKKRMKNYIENVRADVFKKSVGGKLNSSKQTQAPWDNNFFKNLDQPVKRHPQRNKEVLNALRYLRDINPDASMAVWNFMRMANQGHEIQVTDANGNDDEEAANYINDELAPRVGRIYGGGADQLINVLNLTGYTLGAEALEVELDNSLTEVVDFHPVDPTRLDFIPDEDGNLQLSQKDERGENVFLNPEQVFYIPIDPEIDDPYGRSPIVPAIESVLFQTEVLDDLKAVAHHQGHARFDVSVASEAIINAIPEKVLNDEDEVKKFVDDFLNSVEDHFQNIDPDDDFYHNDSIAINTVGGTASQSMDAKALMEIIDQQIITSLKQFPILLGRNSSVSETHAKVQLELEYMTIRSIQKVTKRMLEKAYNVALRAKGSQSIVTITFNDVAIKNRLEDAQAEEKELANEITKVNQGFIDNDEASNNVVGHDAVDEPMQQEQVDTSGADVYNSMLSKMQSDEEGDDDEPRKYRRFPSEFLFRSKGQE</sequence>
<proteinExistence type="predicted"/>